<feature type="transmembrane region" description="Helical" evidence="7">
    <location>
        <begin position="169"/>
        <end position="190"/>
    </location>
</feature>
<dbReference type="Proteomes" id="UP000317238">
    <property type="component" value="Unassembled WGS sequence"/>
</dbReference>
<dbReference type="EMBL" id="SJPL01000001">
    <property type="protein sequence ID" value="TWT70622.1"/>
    <property type="molecule type" value="Genomic_DNA"/>
</dbReference>
<accession>A0A5C5YBG3</accession>
<dbReference type="SUPFAM" id="SSF54862">
    <property type="entry name" value="4Fe-4S ferredoxins"/>
    <property type="match status" value="1"/>
</dbReference>
<evidence type="ECO:0000256" key="1">
    <source>
        <dbReference type="ARBA" id="ARBA00022448"/>
    </source>
</evidence>
<feature type="transmembrane region" description="Helical" evidence="7">
    <location>
        <begin position="114"/>
        <end position="133"/>
    </location>
</feature>
<keyword evidence="4" id="KW-0249">Electron transport</keyword>
<evidence type="ECO:0000313" key="10">
    <source>
        <dbReference type="Proteomes" id="UP000317238"/>
    </source>
</evidence>
<keyword evidence="1" id="KW-0813">Transport</keyword>
<keyword evidence="7" id="KW-1133">Transmembrane helix</keyword>
<proteinExistence type="predicted"/>
<feature type="transmembrane region" description="Helical" evidence="7">
    <location>
        <begin position="77"/>
        <end position="102"/>
    </location>
</feature>
<dbReference type="PANTHER" id="PTHR30176:SF3">
    <property type="entry name" value="FERREDOXIN-TYPE PROTEIN NAPH"/>
    <property type="match status" value="1"/>
</dbReference>
<evidence type="ECO:0000256" key="2">
    <source>
        <dbReference type="ARBA" id="ARBA00022485"/>
    </source>
</evidence>
<dbReference type="InterPro" id="IPR017896">
    <property type="entry name" value="4Fe4S_Fe-S-bd"/>
</dbReference>
<dbReference type="InterPro" id="IPR017900">
    <property type="entry name" value="4Fe4S_Fe_S_CS"/>
</dbReference>
<keyword evidence="10" id="KW-1185">Reference proteome</keyword>
<dbReference type="Pfam" id="PF12798">
    <property type="entry name" value="Fer4_3"/>
    <property type="match status" value="1"/>
</dbReference>
<evidence type="ECO:0000256" key="3">
    <source>
        <dbReference type="ARBA" id="ARBA00022723"/>
    </source>
</evidence>
<feature type="domain" description="4Fe-4S ferredoxin-type" evidence="8">
    <location>
        <begin position="246"/>
        <end position="275"/>
    </location>
</feature>
<keyword evidence="6" id="KW-0411">Iron-sulfur</keyword>
<dbReference type="SUPFAM" id="SSF46548">
    <property type="entry name" value="alpha-helical ferredoxin"/>
    <property type="match status" value="1"/>
</dbReference>
<feature type="transmembrane region" description="Helical" evidence="7">
    <location>
        <begin position="202"/>
        <end position="222"/>
    </location>
</feature>
<sequence length="435" mass="46971">MIQTVCVAGICESSAALCGFMLGNLIPTPQFSDHAIPVSEQPAASGFWWECLDLGLLLVALVLASYFALVVRSRRSLFWLSAFSLVWFGFIRQGCVCSVGSVQNVAYAMTNASYAVPLTVIGFFCLPILFALYSGRVFCSGVCPLGAIQEMVAVRNVQIPKWIDHGLGLVPWIYLGAAVIFAASGGMFLICRYDPFVGFFRFNGNAGMILFGTFLLLVGVFVGRPYCRFLCPYGALLSACSGVSRSNVRIPPGDCIRCGLCRDACPYGAIEPPTETATDQEAVSGKRRLMIVFAATPVLIIGLAIVGYRLGPALSGLEFDVQLASQLQHEAVDPQWPTNDASDAFRAAQGDADQLLLDAVATQHRYRYAGVGLGVWIALVVVGKSVSLCRRRQQDEFVADRSACVSCGRCFEYCPVEHAKQGVVGLPTIQGEHRP</sequence>
<keyword evidence="5" id="KW-0408">Iron</keyword>
<evidence type="ECO:0000259" key="8">
    <source>
        <dbReference type="PROSITE" id="PS51379"/>
    </source>
</evidence>
<evidence type="ECO:0000313" key="9">
    <source>
        <dbReference type="EMBL" id="TWT70622.1"/>
    </source>
</evidence>
<evidence type="ECO:0000256" key="6">
    <source>
        <dbReference type="ARBA" id="ARBA00023014"/>
    </source>
</evidence>
<keyword evidence="7" id="KW-0812">Transmembrane</keyword>
<name>A0A5C5YBG3_9PLAN</name>
<dbReference type="OrthoDB" id="9806398at2"/>
<feature type="transmembrane region" description="Helical" evidence="7">
    <location>
        <begin position="366"/>
        <end position="383"/>
    </location>
</feature>
<dbReference type="AlphaFoldDB" id="A0A5C5YBG3"/>
<dbReference type="Pfam" id="PF12801">
    <property type="entry name" value="Fer4_5"/>
    <property type="match status" value="1"/>
</dbReference>
<dbReference type="Gene3D" id="3.30.70.20">
    <property type="match status" value="1"/>
</dbReference>
<dbReference type="Pfam" id="PF00037">
    <property type="entry name" value="Fer4"/>
    <property type="match status" value="1"/>
</dbReference>
<dbReference type="RefSeq" id="WP_145302176.1">
    <property type="nucleotide sequence ID" value="NZ_CP036319.1"/>
</dbReference>
<dbReference type="PANTHER" id="PTHR30176">
    <property type="entry name" value="FERREDOXIN-TYPE PROTEIN NAPH"/>
    <property type="match status" value="1"/>
</dbReference>
<dbReference type="InterPro" id="IPR051684">
    <property type="entry name" value="Electron_Trans/Redox"/>
</dbReference>
<evidence type="ECO:0000256" key="5">
    <source>
        <dbReference type="ARBA" id="ARBA00023004"/>
    </source>
</evidence>
<feature type="domain" description="4Fe-4S ferredoxin-type" evidence="8">
    <location>
        <begin position="395"/>
        <end position="424"/>
    </location>
</feature>
<reference evidence="9 10" key="1">
    <citation type="submission" date="2019-02" db="EMBL/GenBank/DDBJ databases">
        <title>Deep-cultivation of Planctomycetes and their phenomic and genomic characterization uncovers novel biology.</title>
        <authorList>
            <person name="Wiegand S."/>
            <person name="Jogler M."/>
            <person name="Boedeker C."/>
            <person name="Pinto D."/>
            <person name="Vollmers J."/>
            <person name="Rivas-Marin E."/>
            <person name="Kohn T."/>
            <person name="Peeters S.H."/>
            <person name="Heuer A."/>
            <person name="Rast P."/>
            <person name="Oberbeckmann S."/>
            <person name="Bunk B."/>
            <person name="Jeske O."/>
            <person name="Meyerdierks A."/>
            <person name="Storesund J.E."/>
            <person name="Kallscheuer N."/>
            <person name="Luecker S."/>
            <person name="Lage O.M."/>
            <person name="Pohl T."/>
            <person name="Merkel B.J."/>
            <person name="Hornburger P."/>
            <person name="Mueller R.-W."/>
            <person name="Bruemmer F."/>
            <person name="Labrenz M."/>
            <person name="Spormann A.M."/>
            <person name="Op Den Camp H."/>
            <person name="Overmann J."/>
            <person name="Amann R."/>
            <person name="Jetten M.S.M."/>
            <person name="Mascher T."/>
            <person name="Medema M.H."/>
            <person name="Devos D.P."/>
            <person name="Kaster A.-K."/>
            <person name="Ovreas L."/>
            <person name="Rohde M."/>
            <person name="Galperin M.Y."/>
            <person name="Jogler C."/>
        </authorList>
    </citation>
    <scope>NUCLEOTIDE SEQUENCE [LARGE SCALE GENOMIC DNA]</scope>
    <source>
        <strain evidence="9 10">Pan14r</strain>
    </source>
</reference>
<comment type="caution">
    <text evidence="9">The sequence shown here is derived from an EMBL/GenBank/DDBJ whole genome shotgun (WGS) entry which is preliminary data.</text>
</comment>
<keyword evidence="3" id="KW-0479">Metal-binding</keyword>
<feature type="transmembrane region" description="Helical" evidence="7">
    <location>
        <begin position="289"/>
        <end position="310"/>
    </location>
</feature>
<organism evidence="9 10">
    <name type="scientific">Crateriforma conspicua</name>
    <dbReference type="NCBI Taxonomy" id="2527996"/>
    <lineage>
        <taxon>Bacteria</taxon>
        <taxon>Pseudomonadati</taxon>
        <taxon>Planctomycetota</taxon>
        <taxon>Planctomycetia</taxon>
        <taxon>Planctomycetales</taxon>
        <taxon>Planctomycetaceae</taxon>
        <taxon>Crateriforma</taxon>
    </lineage>
</organism>
<dbReference type="GO" id="GO:0051539">
    <property type="term" value="F:4 iron, 4 sulfur cluster binding"/>
    <property type="evidence" value="ECO:0007669"/>
    <property type="project" value="UniProtKB-KW"/>
</dbReference>
<gene>
    <name evidence="9" type="primary">yccM_2</name>
    <name evidence="9" type="ORF">Pan14r_29290</name>
</gene>
<evidence type="ECO:0000256" key="7">
    <source>
        <dbReference type="SAM" id="Phobius"/>
    </source>
</evidence>
<feature type="transmembrane region" description="Helical" evidence="7">
    <location>
        <begin position="47"/>
        <end position="70"/>
    </location>
</feature>
<evidence type="ECO:0000256" key="4">
    <source>
        <dbReference type="ARBA" id="ARBA00022982"/>
    </source>
</evidence>
<keyword evidence="7" id="KW-0472">Membrane</keyword>
<dbReference type="GO" id="GO:0005886">
    <property type="term" value="C:plasma membrane"/>
    <property type="evidence" value="ECO:0007669"/>
    <property type="project" value="TreeGrafter"/>
</dbReference>
<dbReference type="PROSITE" id="PS51379">
    <property type="entry name" value="4FE4S_FER_2"/>
    <property type="match status" value="2"/>
</dbReference>
<dbReference type="GO" id="GO:0046872">
    <property type="term" value="F:metal ion binding"/>
    <property type="evidence" value="ECO:0007669"/>
    <property type="project" value="UniProtKB-KW"/>
</dbReference>
<protein>
    <submittedName>
        <fullName evidence="9">Putative electron transport protein YccM</fullName>
    </submittedName>
</protein>
<dbReference type="PROSITE" id="PS00198">
    <property type="entry name" value="4FE4S_FER_1"/>
    <property type="match status" value="2"/>
</dbReference>
<keyword evidence="2" id="KW-0004">4Fe-4S</keyword>